<dbReference type="Pfam" id="PF01058">
    <property type="entry name" value="Oxidored_q6"/>
    <property type="match status" value="1"/>
</dbReference>
<evidence type="ECO:0000256" key="3">
    <source>
        <dbReference type="ARBA" id="ARBA00010870"/>
    </source>
</evidence>
<protein>
    <submittedName>
        <fullName evidence="10">4Fe-4S binding protein</fullName>
    </submittedName>
    <submittedName>
        <fullName evidence="9">Hydrogenase</fullName>
    </submittedName>
</protein>
<keyword evidence="4" id="KW-0004">4Fe-4S</keyword>
<evidence type="ECO:0000313" key="9">
    <source>
        <dbReference type="EMBL" id="GFO64580.1"/>
    </source>
</evidence>
<evidence type="ECO:0000256" key="4">
    <source>
        <dbReference type="ARBA" id="ARBA00022485"/>
    </source>
</evidence>
<sequence length="252" mass="26996">MIKAILARIKQGHRTMAYPKEPLPLPERFRGYPELKRSLCPPDCRLCADACPVGAVACGQGLSVDLGKCLFCAECAEACPKGAITYGNDARLAVNRREDLVVREGEERRLAQALDQKMLALFGRSLKFRSVVAGGCNACEADSNVLSTIGWDMGRFGLQFVASPRHADALWVTGPVTENMREALLQTYQAIPAPKLVVACGACAINGGPFIGSPAAHDGVDGLLPVDLYIPGCPPHPVTILDGLLRLLNRMG</sequence>
<evidence type="ECO:0000256" key="1">
    <source>
        <dbReference type="ARBA" id="ARBA00001966"/>
    </source>
</evidence>
<reference evidence="11" key="1">
    <citation type="submission" date="2020-06" db="EMBL/GenBank/DDBJ databases">
        <title>Draft genomic sequecing of Geomonas sp. Red736.</title>
        <authorList>
            <person name="Itoh H."/>
            <person name="Xu Z.X."/>
            <person name="Ushijima N."/>
            <person name="Masuda Y."/>
            <person name="Shiratori Y."/>
            <person name="Senoo K."/>
        </authorList>
    </citation>
    <scope>NUCLEOTIDE SEQUENCE [LARGE SCALE GENOMIC DNA]</scope>
    <source>
        <strain evidence="11">Red736</strain>
    </source>
</reference>
<evidence type="ECO:0000313" key="10">
    <source>
        <dbReference type="EMBL" id="UPU34965.1"/>
    </source>
</evidence>
<evidence type="ECO:0000256" key="6">
    <source>
        <dbReference type="ARBA" id="ARBA00023004"/>
    </source>
</evidence>
<dbReference type="Pfam" id="PF00037">
    <property type="entry name" value="Fer4"/>
    <property type="match status" value="1"/>
</dbReference>
<name>A0A6V8MWW9_9BACT</name>
<dbReference type="PROSITE" id="PS51379">
    <property type="entry name" value="4FE4S_FER_2"/>
    <property type="match status" value="2"/>
</dbReference>
<dbReference type="AlphaFoldDB" id="A0A6V8MWW9"/>
<evidence type="ECO:0000259" key="8">
    <source>
        <dbReference type="PROSITE" id="PS51379"/>
    </source>
</evidence>
<feature type="domain" description="4Fe-4S ferredoxin-type" evidence="8">
    <location>
        <begin position="60"/>
        <end position="89"/>
    </location>
</feature>
<dbReference type="InterPro" id="IPR017900">
    <property type="entry name" value="4Fe4S_Fe_S_CS"/>
</dbReference>
<reference evidence="9" key="2">
    <citation type="journal article" date="2021" name="Int. J. Syst. Evol. Microbiol.">
        <title>Geomonas silvestris sp. nov., Geomonas paludis sp. nov. and Geomonas limicola sp. nov., isolated from terrestrial environments, and emended description of the genus Geomonas.</title>
        <authorList>
            <person name="Itoh H."/>
            <person name="Xu Z."/>
            <person name="Masuda Y."/>
            <person name="Ushijima N."/>
            <person name="Hayakawa C."/>
            <person name="Shiratori Y."/>
            <person name="Senoo K."/>
        </authorList>
    </citation>
    <scope>NUCLEOTIDE SEQUENCE</scope>
    <source>
        <strain evidence="9">Red736</strain>
    </source>
</reference>
<keyword evidence="12" id="KW-1185">Reference proteome</keyword>
<dbReference type="GO" id="GO:0051539">
    <property type="term" value="F:4 iron, 4 sulfur cluster binding"/>
    <property type="evidence" value="ECO:0007669"/>
    <property type="project" value="UniProtKB-KW"/>
</dbReference>
<organism evidence="9 11">
    <name type="scientific">Geomonas paludis</name>
    <dbReference type="NCBI Taxonomy" id="2740185"/>
    <lineage>
        <taxon>Bacteria</taxon>
        <taxon>Pseudomonadati</taxon>
        <taxon>Thermodesulfobacteriota</taxon>
        <taxon>Desulfuromonadia</taxon>
        <taxon>Geobacterales</taxon>
        <taxon>Geobacteraceae</taxon>
        <taxon>Geomonas</taxon>
    </lineage>
</organism>
<feature type="domain" description="4Fe-4S ferredoxin-type" evidence="8">
    <location>
        <begin position="31"/>
        <end position="56"/>
    </location>
</feature>
<dbReference type="EMBL" id="BLXY01000004">
    <property type="protein sequence ID" value="GFO64580.1"/>
    <property type="molecule type" value="Genomic_DNA"/>
</dbReference>
<accession>A0A6V8MWW9</accession>
<reference evidence="10" key="3">
    <citation type="submission" date="2022-04" db="EMBL/GenBank/DDBJ databases">
        <authorList>
            <person name="Liu G."/>
        </authorList>
    </citation>
    <scope>NUCLEOTIDE SEQUENCE</scope>
    <source>
        <strain evidence="10">RG22</strain>
    </source>
</reference>
<evidence type="ECO:0000313" key="11">
    <source>
        <dbReference type="Proteomes" id="UP000568888"/>
    </source>
</evidence>
<dbReference type="InterPro" id="IPR052375">
    <property type="entry name" value="Complex_I_20kDa-like"/>
</dbReference>
<dbReference type="RefSeq" id="WP_183347797.1">
    <property type="nucleotide sequence ID" value="NZ_BLXY01000004.1"/>
</dbReference>
<keyword evidence="7" id="KW-0411">Iron-sulfur</keyword>
<dbReference type="Proteomes" id="UP000568888">
    <property type="component" value="Unassembled WGS sequence"/>
</dbReference>
<dbReference type="EMBL" id="CP096574">
    <property type="protein sequence ID" value="UPU34965.1"/>
    <property type="molecule type" value="Genomic_DNA"/>
</dbReference>
<keyword evidence="6" id="KW-0408">Iron</keyword>
<dbReference type="Gene3D" id="3.30.70.20">
    <property type="match status" value="1"/>
</dbReference>
<comment type="cofactor">
    <cofactor evidence="1">
        <name>[4Fe-4S] cluster</name>
        <dbReference type="ChEBI" id="CHEBI:49883"/>
    </cofactor>
</comment>
<evidence type="ECO:0000256" key="7">
    <source>
        <dbReference type="ARBA" id="ARBA00023014"/>
    </source>
</evidence>
<dbReference type="Gene3D" id="3.40.50.12280">
    <property type="match status" value="1"/>
</dbReference>
<comment type="similarity">
    <text evidence="2">Belongs to the complex I 20 kDa subunit family.</text>
</comment>
<gene>
    <name evidence="9" type="primary">ehrS</name>
    <name evidence="9" type="ORF">GMPD_24990</name>
    <name evidence="10" type="ORF">M1B72_16125</name>
</gene>
<evidence type="ECO:0000313" key="12">
    <source>
        <dbReference type="Proteomes" id="UP000831485"/>
    </source>
</evidence>
<dbReference type="InterPro" id="IPR006137">
    <property type="entry name" value="NADH_UbQ_OxRdtase-like_20kDa"/>
</dbReference>
<dbReference type="PROSITE" id="PS00198">
    <property type="entry name" value="4FE4S_FER_1"/>
    <property type="match status" value="1"/>
</dbReference>
<evidence type="ECO:0000256" key="5">
    <source>
        <dbReference type="ARBA" id="ARBA00022723"/>
    </source>
</evidence>
<dbReference type="PANTHER" id="PTHR42989">
    <property type="entry name" value="HYDROGENASE-4 COMPONENT I"/>
    <property type="match status" value="1"/>
</dbReference>
<dbReference type="InterPro" id="IPR017896">
    <property type="entry name" value="4Fe4S_Fe-S-bd"/>
</dbReference>
<comment type="similarity">
    <text evidence="3">Belongs to the FrhG family.</text>
</comment>
<dbReference type="SUPFAM" id="SSF54862">
    <property type="entry name" value="4Fe-4S ferredoxins"/>
    <property type="match status" value="1"/>
</dbReference>
<dbReference type="Proteomes" id="UP000831485">
    <property type="component" value="Chromosome"/>
</dbReference>
<dbReference type="SUPFAM" id="SSF56770">
    <property type="entry name" value="HydA/Nqo6-like"/>
    <property type="match status" value="1"/>
</dbReference>
<dbReference type="GO" id="GO:0046872">
    <property type="term" value="F:metal ion binding"/>
    <property type="evidence" value="ECO:0007669"/>
    <property type="project" value="UniProtKB-KW"/>
</dbReference>
<evidence type="ECO:0000256" key="2">
    <source>
        <dbReference type="ARBA" id="ARBA00009173"/>
    </source>
</evidence>
<keyword evidence="5" id="KW-0479">Metal-binding</keyword>
<proteinExistence type="inferred from homology"/>
<dbReference type="PANTHER" id="PTHR42989:SF1">
    <property type="entry name" value="FORMATE HYDROGENLYASE SUBUNIT 7-RELATED"/>
    <property type="match status" value="1"/>
</dbReference>